<accession>A0AC61REC3</accession>
<comment type="caution">
    <text evidence="1">The sequence shown here is derived from an EMBL/GenBank/DDBJ whole genome shotgun (WGS) entry which is preliminary data.</text>
</comment>
<name>A0AC61REC3_9BACT</name>
<keyword evidence="2" id="KW-1185">Reference proteome</keyword>
<evidence type="ECO:0000313" key="2">
    <source>
        <dbReference type="Proteomes" id="UP000306319"/>
    </source>
</evidence>
<evidence type="ECO:0000313" key="1">
    <source>
        <dbReference type="EMBL" id="TGY77428.1"/>
    </source>
</evidence>
<protein>
    <submittedName>
        <fullName evidence="1">Polyprenyl synthetase family protein</fullName>
    </submittedName>
</protein>
<dbReference type="Proteomes" id="UP000306319">
    <property type="component" value="Unassembled WGS sequence"/>
</dbReference>
<dbReference type="EMBL" id="SRYB01000025">
    <property type="protein sequence ID" value="TGY77428.1"/>
    <property type="molecule type" value="Genomic_DNA"/>
</dbReference>
<gene>
    <name evidence="1" type="ORF">E5331_14685</name>
</gene>
<reference evidence="1" key="1">
    <citation type="submission" date="2019-04" db="EMBL/GenBank/DDBJ databases">
        <title>Microbes associate with the intestines of laboratory mice.</title>
        <authorList>
            <person name="Navarre W."/>
            <person name="Wong E."/>
            <person name="Huang K."/>
            <person name="Tropini C."/>
            <person name="Ng K."/>
            <person name="Yu B."/>
        </authorList>
    </citation>
    <scope>NUCLEOTIDE SEQUENCE</scope>
    <source>
        <strain evidence="1">NM04_E33</strain>
    </source>
</reference>
<organism evidence="1 2">
    <name type="scientific">Lepagella muris</name>
    <dbReference type="NCBI Taxonomy" id="3032870"/>
    <lineage>
        <taxon>Bacteria</taxon>
        <taxon>Pseudomonadati</taxon>
        <taxon>Bacteroidota</taxon>
        <taxon>Bacteroidia</taxon>
        <taxon>Bacteroidales</taxon>
        <taxon>Muribaculaceae</taxon>
        <taxon>Lepagella</taxon>
    </lineage>
</organism>
<sequence>MTALMSAAYFFLMDQLNLIQNRLKKELGEMNSIIHQSLYTPNELMNQVVTNYLTVKGKQIRPIMVILSAALFGNVNEHVLHAGAALEMLHNASLIHDDVVDETSLRRGRQTINSIWGNHLAVLVGDYFVSNALSAGIRTGNLEIIAALSDLGKELSLGEIDQICNARDHHFDEPSYISMIRKKTASLFMNCAKMGAEAAGASAEEYAPLVSYAELLGLCFQIKDDIFDYFDDPAIGKPTGNDLREGKVTLPLLYALANAPQQQAQEMKELLKRGNLNDSEIAILIDFAKANGGIEYAYFRMAEMQQEAERYLDNYPESEWKESFRDLFSFIISRQK</sequence>
<proteinExistence type="predicted"/>